<dbReference type="KEGG" id="vne:CFK40_01855"/>
<organism evidence="2 3">
    <name type="scientific">Virgibacillus necropolis</name>
    <dbReference type="NCBI Taxonomy" id="163877"/>
    <lineage>
        <taxon>Bacteria</taxon>
        <taxon>Bacillati</taxon>
        <taxon>Bacillota</taxon>
        <taxon>Bacilli</taxon>
        <taxon>Bacillales</taxon>
        <taxon>Bacillaceae</taxon>
        <taxon>Virgibacillus</taxon>
    </lineage>
</organism>
<keyword evidence="3" id="KW-1185">Reference proteome</keyword>
<accession>A0A221M854</accession>
<evidence type="ECO:0000313" key="3">
    <source>
        <dbReference type="Proteomes" id="UP000204391"/>
    </source>
</evidence>
<protein>
    <submittedName>
        <fullName evidence="2">Uncharacterized protein</fullName>
    </submittedName>
</protein>
<evidence type="ECO:0000313" key="2">
    <source>
        <dbReference type="EMBL" id="ASN03833.1"/>
    </source>
</evidence>
<keyword evidence="1" id="KW-0472">Membrane</keyword>
<dbReference type="RefSeq" id="WP_089530403.1">
    <property type="nucleotide sequence ID" value="NZ_CP022437.1"/>
</dbReference>
<dbReference type="AlphaFoldDB" id="A0A221M854"/>
<sequence length="69" mass="8309">MQIFDAERKWFSPKWIKVISIILKSFLTLVITGTFIFFSIMIYLIVQDYFYNESEDEFNENGNLIMKID</sequence>
<dbReference type="Proteomes" id="UP000204391">
    <property type="component" value="Chromosome"/>
</dbReference>
<feature type="transmembrane region" description="Helical" evidence="1">
    <location>
        <begin position="21"/>
        <end position="46"/>
    </location>
</feature>
<evidence type="ECO:0000256" key="1">
    <source>
        <dbReference type="SAM" id="Phobius"/>
    </source>
</evidence>
<keyword evidence="1" id="KW-0812">Transmembrane</keyword>
<reference evidence="2 3" key="1">
    <citation type="journal article" date="2003" name="Int. J. Syst. Evol. Microbiol.">
        <title>Virgibacillus carmonensis sp. nov., Virgibacillus necropolis sp. nov. and Virgibacillus picturae sp. nov., three novel species isolated from deteriorated mural paintings, transfer of the species of the genus salibacillus to Virgibacillus, as Virgibacillus marismortui comb. nov. and Virgibacillus salexigens comb. nov., and emended description of the genus Virgibacillus.</title>
        <authorList>
            <person name="Heyrman J."/>
            <person name="Logan N.A."/>
            <person name="Busse H.J."/>
            <person name="Balcaen A."/>
            <person name="Lebbe L."/>
            <person name="Rodriguez-Diaz M."/>
            <person name="Swings J."/>
            <person name="De Vos P."/>
        </authorList>
    </citation>
    <scope>NUCLEOTIDE SEQUENCE [LARGE SCALE GENOMIC DNA]</scope>
    <source>
        <strain evidence="2 3">LMG 19488</strain>
    </source>
</reference>
<name>A0A221M854_9BACI</name>
<proteinExistence type="predicted"/>
<dbReference type="EMBL" id="CP022437">
    <property type="protein sequence ID" value="ASN03833.1"/>
    <property type="molecule type" value="Genomic_DNA"/>
</dbReference>
<gene>
    <name evidence="2" type="ORF">CFK40_01855</name>
</gene>
<keyword evidence="1" id="KW-1133">Transmembrane helix</keyword>